<reference evidence="1 2" key="1">
    <citation type="journal article" date="2009" name="Nat. Genet.">
        <title>The genome of the cucumber, Cucumis sativus L.</title>
        <authorList>
            <person name="Huang S."/>
            <person name="Li R."/>
            <person name="Zhang Z."/>
            <person name="Li L."/>
            <person name="Gu X."/>
            <person name="Fan W."/>
            <person name="Lucas W.J."/>
            <person name="Wang X."/>
            <person name="Xie B."/>
            <person name="Ni P."/>
            <person name="Ren Y."/>
            <person name="Zhu H."/>
            <person name="Li J."/>
            <person name="Lin K."/>
            <person name="Jin W."/>
            <person name="Fei Z."/>
            <person name="Li G."/>
            <person name="Staub J."/>
            <person name="Kilian A."/>
            <person name="van der Vossen E.A."/>
            <person name="Wu Y."/>
            <person name="Guo J."/>
            <person name="He J."/>
            <person name="Jia Z."/>
            <person name="Ren Y."/>
            <person name="Tian G."/>
            <person name="Lu Y."/>
            <person name="Ruan J."/>
            <person name="Qian W."/>
            <person name="Wang M."/>
            <person name="Huang Q."/>
            <person name="Li B."/>
            <person name="Xuan Z."/>
            <person name="Cao J."/>
            <person name="Asan"/>
            <person name="Wu Z."/>
            <person name="Zhang J."/>
            <person name="Cai Q."/>
            <person name="Bai Y."/>
            <person name="Zhao B."/>
            <person name="Han Y."/>
            <person name="Li Y."/>
            <person name="Li X."/>
            <person name="Wang S."/>
            <person name="Shi Q."/>
            <person name="Liu S."/>
            <person name="Cho W.K."/>
            <person name="Kim J.Y."/>
            <person name="Xu Y."/>
            <person name="Heller-Uszynska K."/>
            <person name="Miao H."/>
            <person name="Cheng Z."/>
            <person name="Zhang S."/>
            <person name="Wu J."/>
            <person name="Yang Y."/>
            <person name="Kang H."/>
            <person name="Li M."/>
            <person name="Liang H."/>
            <person name="Ren X."/>
            <person name="Shi Z."/>
            <person name="Wen M."/>
            <person name="Jian M."/>
            <person name="Yang H."/>
            <person name="Zhang G."/>
            <person name="Yang Z."/>
            <person name="Chen R."/>
            <person name="Liu S."/>
            <person name="Li J."/>
            <person name="Ma L."/>
            <person name="Liu H."/>
            <person name="Zhou Y."/>
            <person name="Zhao J."/>
            <person name="Fang X."/>
            <person name="Li G."/>
            <person name="Fang L."/>
            <person name="Li Y."/>
            <person name="Liu D."/>
            <person name="Zheng H."/>
            <person name="Zhang Y."/>
            <person name="Qin N."/>
            <person name="Li Z."/>
            <person name="Yang G."/>
            <person name="Yang S."/>
            <person name="Bolund L."/>
            <person name="Kristiansen K."/>
            <person name="Zheng H."/>
            <person name="Li S."/>
            <person name="Zhang X."/>
            <person name="Yang H."/>
            <person name="Wang J."/>
            <person name="Sun R."/>
            <person name="Zhang B."/>
            <person name="Jiang S."/>
            <person name="Wang J."/>
            <person name="Du Y."/>
            <person name="Li S."/>
        </authorList>
    </citation>
    <scope>NUCLEOTIDE SEQUENCE [LARGE SCALE GENOMIC DNA]</scope>
    <source>
        <strain evidence="2">cv. 9930</strain>
    </source>
</reference>
<protein>
    <submittedName>
        <fullName evidence="1">Uncharacterized protein</fullName>
    </submittedName>
</protein>
<reference evidence="1 2" key="4">
    <citation type="journal article" date="2011" name="BMC Genomics">
        <title>RNA-Seq improves annotation of protein-coding genes in the cucumber genome.</title>
        <authorList>
            <person name="Li Z."/>
            <person name="Zhang Z."/>
            <person name="Yan P."/>
            <person name="Huang S."/>
            <person name="Fei Z."/>
            <person name="Lin K."/>
        </authorList>
    </citation>
    <scope>NUCLEOTIDE SEQUENCE [LARGE SCALE GENOMIC DNA]</scope>
    <source>
        <strain evidence="2">cv. 9930</strain>
    </source>
</reference>
<dbReference type="AlphaFoldDB" id="A0A0A0KSN6"/>
<dbReference type="EMBL" id="CM002926">
    <property type="protein sequence ID" value="KGN50766.1"/>
    <property type="molecule type" value="Genomic_DNA"/>
</dbReference>
<organism evidence="1 2">
    <name type="scientific">Cucumis sativus</name>
    <name type="common">Cucumber</name>
    <dbReference type="NCBI Taxonomy" id="3659"/>
    <lineage>
        <taxon>Eukaryota</taxon>
        <taxon>Viridiplantae</taxon>
        <taxon>Streptophyta</taxon>
        <taxon>Embryophyta</taxon>
        <taxon>Tracheophyta</taxon>
        <taxon>Spermatophyta</taxon>
        <taxon>Magnoliopsida</taxon>
        <taxon>eudicotyledons</taxon>
        <taxon>Gunneridae</taxon>
        <taxon>Pentapetalae</taxon>
        <taxon>rosids</taxon>
        <taxon>fabids</taxon>
        <taxon>Cucurbitales</taxon>
        <taxon>Cucurbitaceae</taxon>
        <taxon>Benincaseae</taxon>
        <taxon>Cucumis</taxon>
    </lineage>
</organism>
<evidence type="ECO:0000313" key="1">
    <source>
        <dbReference type="EMBL" id="KGN50766.1"/>
    </source>
</evidence>
<evidence type="ECO:0000313" key="2">
    <source>
        <dbReference type="Proteomes" id="UP000029981"/>
    </source>
</evidence>
<proteinExistence type="predicted"/>
<keyword evidence="2" id="KW-1185">Reference proteome</keyword>
<name>A0A0A0KSN6_CUCSA</name>
<accession>A0A0A0KSN6</accession>
<reference evidence="1 2" key="3">
    <citation type="journal article" date="2010" name="BMC Genomics">
        <title>Transcriptome sequencing and comparative analysis of cucumber flowers with different sex types.</title>
        <authorList>
            <person name="Guo S."/>
            <person name="Zheng Y."/>
            <person name="Joung J.G."/>
            <person name="Liu S."/>
            <person name="Zhang Z."/>
            <person name="Crasta O.R."/>
            <person name="Sobral B.W."/>
            <person name="Xu Y."/>
            <person name="Huang S."/>
            <person name="Fei Z."/>
        </authorList>
    </citation>
    <scope>NUCLEOTIDE SEQUENCE [LARGE SCALE GENOMIC DNA]</scope>
    <source>
        <strain evidence="2">cv. 9930</strain>
    </source>
</reference>
<gene>
    <name evidence="1" type="ORF">Csa_5G242140</name>
</gene>
<dbReference type="Gramene" id="KGN50766">
    <property type="protein sequence ID" value="KGN50766"/>
    <property type="gene ID" value="Csa_5G242140"/>
</dbReference>
<sequence>MNEGGELRLRLCCDGRREGNVTETHTFDASGRRLTEMAMVSSTTVMHDDGRKLKRHQEI</sequence>
<reference evidence="1 2" key="2">
    <citation type="journal article" date="2009" name="PLoS ONE">
        <title>An integrated genetic and cytogenetic map of the cucumber genome.</title>
        <authorList>
            <person name="Ren Y."/>
            <person name="Zhang Z."/>
            <person name="Liu J."/>
            <person name="Staub J.E."/>
            <person name="Han Y."/>
            <person name="Cheng Z."/>
            <person name="Li X."/>
            <person name="Lu J."/>
            <person name="Miao H."/>
            <person name="Kang H."/>
            <person name="Xie B."/>
            <person name="Gu X."/>
            <person name="Wang X."/>
            <person name="Du Y."/>
            <person name="Jin W."/>
            <person name="Huang S."/>
        </authorList>
    </citation>
    <scope>NUCLEOTIDE SEQUENCE [LARGE SCALE GENOMIC DNA]</scope>
    <source>
        <strain evidence="2">cv. 9930</strain>
    </source>
</reference>
<dbReference type="Proteomes" id="UP000029981">
    <property type="component" value="Chromosome 5"/>
</dbReference>